<organism evidence="9 10">
    <name type="scientific">Anaeromassilibacillus senegalensis</name>
    <dbReference type="NCBI Taxonomy" id="1673717"/>
    <lineage>
        <taxon>Bacteria</taxon>
        <taxon>Bacillati</taxon>
        <taxon>Bacillota</taxon>
        <taxon>Clostridia</taxon>
        <taxon>Eubacteriales</taxon>
        <taxon>Acutalibacteraceae</taxon>
        <taxon>Anaeromassilibacillus</taxon>
    </lineage>
</organism>
<keyword evidence="10" id="KW-1185">Reference proteome</keyword>
<reference evidence="9 10" key="1">
    <citation type="submission" date="2022-01" db="EMBL/GenBank/DDBJ databases">
        <title>Collection of gut derived symbiotic bacterial strains cultured from healthy donors.</title>
        <authorList>
            <person name="Lin H."/>
            <person name="Kohout C."/>
            <person name="Waligurski E."/>
            <person name="Pamer E.G."/>
        </authorList>
    </citation>
    <scope>NUCLEOTIDE SEQUENCE [LARGE SCALE GENOMIC DNA]</scope>
    <source>
        <strain evidence="9 10">DFI.7.58</strain>
    </source>
</reference>
<evidence type="ECO:0000313" key="10">
    <source>
        <dbReference type="Proteomes" id="UP001298681"/>
    </source>
</evidence>
<dbReference type="PANTHER" id="PTHR32309:SF31">
    <property type="entry name" value="CAPSULAR EXOPOLYSACCHARIDE FAMILY"/>
    <property type="match status" value="1"/>
</dbReference>
<sequence>MQNRTDLRSLLRLVGRSSPIWLLCMLFCAAGVYGISAYCIPPSYMASATLYIYNSQEGARELDAGNVDTSRKLVSTCSVVLQSDRTLEQVLRRTGGKRSLEELRGMLHMEAVDHTEILRISVSSGDPEEAAALCNTLLDCAPTELLRVLQGGSVKVIDTAAVPEHPDSPNAVVNAILGAVLGLAGSITAILTWNLLDGRVRTAEELEPCGAPVLAEIPIPFHLGEEATWCEGSNPNISSNPRLC</sequence>
<dbReference type="EMBL" id="JAKNHQ010000003">
    <property type="protein sequence ID" value="MCG4609898.1"/>
    <property type="molecule type" value="Genomic_DNA"/>
</dbReference>
<comment type="subcellular location">
    <subcellularLocation>
        <location evidence="1">Cell membrane</location>
        <topology evidence="1">Multi-pass membrane protein</topology>
    </subcellularLocation>
</comment>
<evidence type="ECO:0000313" key="9">
    <source>
        <dbReference type="EMBL" id="MCG4609898.1"/>
    </source>
</evidence>
<keyword evidence="4 7" id="KW-0812">Transmembrane</keyword>
<comment type="similarity">
    <text evidence="2">Belongs to the CpsC/CapA family.</text>
</comment>
<evidence type="ECO:0000256" key="3">
    <source>
        <dbReference type="ARBA" id="ARBA00022475"/>
    </source>
</evidence>
<feature type="domain" description="Polysaccharide chain length determinant N-terminal" evidence="8">
    <location>
        <begin position="4"/>
        <end position="92"/>
    </location>
</feature>
<evidence type="ECO:0000259" key="8">
    <source>
        <dbReference type="Pfam" id="PF02706"/>
    </source>
</evidence>
<dbReference type="Pfam" id="PF02706">
    <property type="entry name" value="Wzz"/>
    <property type="match status" value="1"/>
</dbReference>
<keyword evidence="6 7" id="KW-0472">Membrane</keyword>
<protein>
    <submittedName>
        <fullName evidence="9">Wzz/FepE/Etk N-terminal domain-containing protein</fullName>
    </submittedName>
</protein>
<keyword evidence="3" id="KW-1003">Cell membrane</keyword>
<evidence type="ECO:0000256" key="1">
    <source>
        <dbReference type="ARBA" id="ARBA00004651"/>
    </source>
</evidence>
<name>A0ABS9MGG8_9FIRM</name>
<dbReference type="InterPro" id="IPR050445">
    <property type="entry name" value="Bact_polysacc_biosynth/exp"/>
</dbReference>
<comment type="caution">
    <text evidence="9">The sequence shown here is derived from an EMBL/GenBank/DDBJ whole genome shotgun (WGS) entry which is preliminary data.</text>
</comment>
<dbReference type="RefSeq" id="WP_237966401.1">
    <property type="nucleotide sequence ID" value="NZ_JAKNHQ010000003.1"/>
</dbReference>
<accession>A0ABS9MGG8</accession>
<evidence type="ECO:0000256" key="5">
    <source>
        <dbReference type="ARBA" id="ARBA00022989"/>
    </source>
</evidence>
<keyword evidence="5 7" id="KW-1133">Transmembrane helix</keyword>
<feature type="transmembrane region" description="Helical" evidence="7">
    <location>
        <begin position="171"/>
        <end position="196"/>
    </location>
</feature>
<dbReference type="Proteomes" id="UP001298681">
    <property type="component" value="Unassembled WGS sequence"/>
</dbReference>
<feature type="transmembrane region" description="Helical" evidence="7">
    <location>
        <begin position="20"/>
        <end position="40"/>
    </location>
</feature>
<evidence type="ECO:0000256" key="6">
    <source>
        <dbReference type="ARBA" id="ARBA00023136"/>
    </source>
</evidence>
<evidence type="ECO:0000256" key="2">
    <source>
        <dbReference type="ARBA" id="ARBA00006683"/>
    </source>
</evidence>
<gene>
    <name evidence="9" type="ORF">L0P57_02950</name>
</gene>
<evidence type="ECO:0000256" key="7">
    <source>
        <dbReference type="SAM" id="Phobius"/>
    </source>
</evidence>
<evidence type="ECO:0000256" key="4">
    <source>
        <dbReference type="ARBA" id="ARBA00022692"/>
    </source>
</evidence>
<proteinExistence type="inferred from homology"/>
<dbReference type="PANTHER" id="PTHR32309">
    <property type="entry name" value="TYROSINE-PROTEIN KINASE"/>
    <property type="match status" value="1"/>
</dbReference>
<dbReference type="InterPro" id="IPR003856">
    <property type="entry name" value="LPS_length_determ_N"/>
</dbReference>